<dbReference type="GO" id="GO:0042834">
    <property type="term" value="F:peptidoglycan binding"/>
    <property type="evidence" value="ECO:0007669"/>
    <property type="project" value="InterPro"/>
</dbReference>
<dbReference type="InterPro" id="IPR007730">
    <property type="entry name" value="SPOR-like_dom"/>
</dbReference>
<proteinExistence type="predicted"/>
<dbReference type="RefSeq" id="WP_129460027.1">
    <property type="nucleotide sequence ID" value="NZ_SBKN01000001.1"/>
</dbReference>
<dbReference type="AlphaFoldDB" id="A0A4Q1KCU9"/>
<evidence type="ECO:0000259" key="1">
    <source>
        <dbReference type="Pfam" id="PF05036"/>
    </source>
</evidence>
<sequence length="130" mass="15284">MRFLNQKLLFKVGFSTLFFFNFNINYSQNVTVNQDPKIDQLMAEKRKINAAITVNNRYKIQIFNGTSEESKKVLAQFKKENNQYDATIVFYTPAYKVWVGNFKSRIEAERNLIFLKKKYPNALVIQPNKG</sequence>
<evidence type="ECO:0000313" key="2">
    <source>
        <dbReference type="EMBL" id="RXR24063.1"/>
    </source>
</evidence>
<keyword evidence="3" id="KW-1185">Reference proteome</keyword>
<dbReference type="Proteomes" id="UP000289857">
    <property type="component" value="Unassembled WGS sequence"/>
</dbReference>
<protein>
    <submittedName>
        <fullName evidence="2">SPOR domain-containing protein</fullName>
    </submittedName>
</protein>
<evidence type="ECO:0000313" key="3">
    <source>
        <dbReference type="Proteomes" id="UP000289857"/>
    </source>
</evidence>
<gene>
    <name evidence="2" type="ORF">EQG61_01090</name>
</gene>
<accession>A0A4Q1KCU9</accession>
<reference evidence="3" key="1">
    <citation type="submission" date="2019-01" db="EMBL/GenBank/DDBJ databases">
        <title>Cytophagaceae bacterium strain CAR-16.</title>
        <authorList>
            <person name="Chen W.-M."/>
        </authorList>
    </citation>
    <scope>NUCLEOTIDE SEQUENCE [LARGE SCALE GENOMIC DNA]</scope>
    <source>
        <strain evidence="3">WWJ-16</strain>
    </source>
</reference>
<name>A0A4Q1KCU9_9FLAO</name>
<dbReference type="EMBL" id="SBKN01000001">
    <property type="protein sequence ID" value="RXR24063.1"/>
    <property type="molecule type" value="Genomic_DNA"/>
</dbReference>
<dbReference type="OrthoDB" id="2473397at2"/>
<feature type="domain" description="SPOR" evidence="1">
    <location>
        <begin position="56"/>
        <end position="126"/>
    </location>
</feature>
<dbReference type="InterPro" id="IPR036680">
    <property type="entry name" value="SPOR-like_sf"/>
</dbReference>
<dbReference type="Gene3D" id="3.30.70.1070">
    <property type="entry name" value="Sporulation related repeat"/>
    <property type="match status" value="1"/>
</dbReference>
<dbReference type="Pfam" id="PF05036">
    <property type="entry name" value="SPOR"/>
    <property type="match status" value="1"/>
</dbReference>
<comment type="caution">
    <text evidence="2">The sequence shown here is derived from an EMBL/GenBank/DDBJ whole genome shotgun (WGS) entry which is preliminary data.</text>
</comment>
<organism evidence="2 3">
    <name type="scientific">Flavobacterium stagni</name>
    <dbReference type="NCBI Taxonomy" id="2506421"/>
    <lineage>
        <taxon>Bacteria</taxon>
        <taxon>Pseudomonadati</taxon>
        <taxon>Bacteroidota</taxon>
        <taxon>Flavobacteriia</taxon>
        <taxon>Flavobacteriales</taxon>
        <taxon>Flavobacteriaceae</taxon>
        <taxon>Flavobacterium</taxon>
    </lineage>
</organism>